<dbReference type="AlphaFoldDB" id="A0A7C4RZC2"/>
<name>A0A7C4RZC2_FERPE</name>
<feature type="transmembrane region" description="Helical" evidence="6">
    <location>
        <begin position="42"/>
        <end position="59"/>
    </location>
</feature>
<comment type="caution">
    <text evidence="8">The sequence shown here is derived from an EMBL/GenBank/DDBJ whole genome shotgun (WGS) entry which is preliminary data.</text>
</comment>
<gene>
    <name evidence="8" type="ORF">ENT72_08885</name>
</gene>
<dbReference type="InterPro" id="IPR025383">
    <property type="entry name" value="MrpA_C/MbhD"/>
</dbReference>
<dbReference type="Pfam" id="PF13244">
    <property type="entry name" value="MbhD"/>
    <property type="match status" value="1"/>
</dbReference>
<feature type="transmembrane region" description="Helical" evidence="6">
    <location>
        <begin position="65"/>
        <end position="85"/>
    </location>
</feature>
<keyword evidence="3 6" id="KW-0812">Transmembrane</keyword>
<sequence>MSKLVEFFTNLELIDWIFYLVGGLMVVFSIFAVEARRIFDSVLALSAVSLLSVLLFIVLKAPDVAITEAAVGSGLASAVMIFALFRMKAGEKK</sequence>
<dbReference type="InterPro" id="IPR042106">
    <property type="entry name" value="Nuo/plastoQ_OxRdtase_6_NuoJ"/>
</dbReference>
<dbReference type="OrthoDB" id="7875411at2"/>
<protein>
    <submittedName>
        <fullName evidence="8">DUF4040 domain-containing protein</fullName>
    </submittedName>
</protein>
<comment type="subcellular location">
    <subcellularLocation>
        <location evidence="1">Cell membrane</location>
        <topology evidence="1">Multi-pass membrane protein</topology>
    </subcellularLocation>
</comment>
<evidence type="ECO:0000313" key="8">
    <source>
        <dbReference type="EMBL" id="HGU42996.1"/>
    </source>
</evidence>
<evidence type="ECO:0000259" key="7">
    <source>
        <dbReference type="Pfam" id="PF13244"/>
    </source>
</evidence>
<evidence type="ECO:0000256" key="5">
    <source>
        <dbReference type="ARBA" id="ARBA00023136"/>
    </source>
</evidence>
<proteinExistence type="predicted"/>
<evidence type="ECO:0000256" key="4">
    <source>
        <dbReference type="ARBA" id="ARBA00022989"/>
    </source>
</evidence>
<evidence type="ECO:0000256" key="6">
    <source>
        <dbReference type="SAM" id="Phobius"/>
    </source>
</evidence>
<dbReference type="EMBL" id="DSZT01000286">
    <property type="protein sequence ID" value="HGU42996.1"/>
    <property type="molecule type" value="Genomic_DNA"/>
</dbReference>
<keyword evidence="4 6" id="KW-1133">Transmembrane helix</keyword>
<evidence type="ECO:0000256" key="1">
    <source>
        <dbReference type="ARBA" id="ARBA00004651"/>
    </source>
</evidence>
<keyword evidence="2" id="KW-1003">Cell membrane</keyword>
<organism evidence="8">
    <name type="scientific">Fervidobacterium pennivorans</name>
    <dbReference type="NCBI Taxonomy" id="93466"/>
    <lineage>
        <taxon>Bacteria</taxon>
        <taxon>Thermotogati</taxon>
        <taxon>Thermotogota</taxon>
        <taxon>Thermotogae</taxon>
        <taxon>Thermotogales</taxon>
        <taxon>Fervidobacteriaceae</taxon>
        <taxon>Fervidobacterium</taxon>
    </lineage>
</organism>
<evidence type="ECO:0000256" key="3">
    <source>
        <dbReference type="ARBA" id="ARBA00022692"/>
    </source>
</evidence>
<dbReference type="Gene3D" id="1.20.120.1200">
    <property type="entry name" value="NADH-ubiquinone/plastoquinone oxidoreductase chain 6, subunit NuoJ"/>
    <property type="match status" value="1"/>
</dbReference>
<evidence type="ECO:0000256" key="2">
    <source>
        <dbReference type="ARBA" id="ARBA00022475"/>
    </source>
</evidence>
<reference evidence="8" key="1">
    <citation type="journal article" date="2020" name="mSystems">
        <title>Genome- and Community-Level Interaction Insights into Carbon Utilization and Element Cycling Functions of Hydrothermarchaeota in Hydrothermal Sediment.</title>
        <authorList>
            <person name="Zhou Z."/>
            <person name="Liu Y."/>
            <person name="Xu W."/>
            <person name="Pan J."/>
            <person name="Luo Z.H."/>
            <person name="Li M."/>
        </authorList>
    </citation>
    <scope>NUCLEOTIDE SEQUENCE [LARGE SCALE GENOMIC DNA]</scope>
    <source>
        <strain evidence="8">SpSt-604</strain>
    </source>
</reference>
<keyword evidence="5 6" id="KW-0472">Membrane</keyword>
<feature type="transmembrane region" description="Helical" evidence="6">
    <location>
        <begin position="16"/>
        <end position="35"/>
    </location>
</feature>
<accession>A0A7C4RZC2</accession>
<feature type="domain" description="MrpA C-terminal/MbhD" evidence="7">
    <location>
        <begin position="24"/>
        <end position="88"/>
    </location>
</feature>
<dbReference type="GO" id="GO:0005886">
    <property type="term" value="C:plasma membrane"/>
    <property type="evidence" value="ECO:0007669"/>
    <property type="project" value="UniProtKB-SubCell"/>
</dbReference>